<dbReference type="InParanoid" id="A0A1B7MEL5"/>
<dbReference type="Proteomes" id="UP000092154">
    <property type="component" value="Unassembled WGS sequence"/>
</dbReference>
<dbReference type="Gene3D" id="3.20.20.100">
    <property type="entry name" value="NADP-dependent oxidoreductase domain"/>
    <property type="match status" value="1"/>
</dbReference>
<dbReference type="AlphaFoldDB" id="A0A1B7MEL5"/>
<name>A0A1B7MEL5_9AGAM</name>
<evidence type="ECO:0000313" key="2">
    <source>
        <dbReference type="Proteomes" id="UP000092154"/>
    </source>
</evidence>
<dbReference type="EMBL" id="KV449646">
    <property type="protein sequence ID" value="OAX31036.1"/>
    <property type="molecule type" value="Genomic_DNA"/>
</dbReference>
<accession>A0A1B7MEL5</accession>
<protein>
    <submittedName>
        <fullName evidence="1">Uncharacterized protein</fullName>
    </submittedName>
</protein>
<dbReference type="InterPro" id="IPR036812">
    <property type="entry name" value="NAD(P)_OxRdtase_dom_sf"/>
</dbReference>
<dbReference type="STRING" id="1314800.A0A1B7MEL5"/>
<dbReference type="OrthoDB" id="416253at2759"/>
<reference evidence="1 2" key="1">
    <citation type="submission" date="2016-06" db="EMBL/GenBank/DDBJ databases">
        <title>Comparative genomics of the ectomycorrhizal sister species Rhizopogon vinicolor and Rhizopogon vesiculosus (Basidiomycota: Boletales) reveals a divergence of the mating type B locus.</title>
        <authorList>
            <consortium name="DOE Joint Genome Institute"/>
            <person name="Mujic A.B."/>
            <person name="Kuo A."/>
            <person name="Tritt A."/>
            <person name="Lipzen A."/>
            <person name="Chen C."/>
            <person name="Johnson J."/>
            <person name="Sharma A."/>
            <person name="Barry K."/>
            <person name="Grigoriev I.V."/>
            <person name="Spatafora J.W."/>
        </authorList>
    </citation>
    <scope>NUCLEOTIDE SEQUENCE [LARGE SCALE GENOMIC DNA]</scope>
    <source>
        <strain evidence="1 2">AM-OR11-026</strain>
    </source>
</reference>
<organism evidence="1 2">
    <name type="scientific">Rhizopogon vinicolor AM-OR11-026</name>
    <dbReference type="NCBI Taxonomy" id="1314800"/>
    <lineage>
        <taxon>Eukaryota</taxon>
        <taxon>Fungi</taxon>
        <taxon>Dikarya</taxon>
        <taxon>Basidiomycota</taxon>
        <taxon>Agaricomycotina</taxon>
        <taxon>Agaricomycetes</taxon>
        <taxon>Agaricomycetidae</taxon>
        <taxon>Boletales</taxon>
        <taxon>Suillineae</taxon>
        <taxon>Rhizopogonaceae</taxon>
        <taxon>Rhizopogon</taxon>
    </lineage>
</organism>
<gene>
    <name evidence="1" type="ORF">K503DRAFT_860892</name>
</gene>
<keyword evidence="2" id="KW-1185">Reference proteome</keyword>
<sequence length="234" mass="26563">MVDEVKEVVHVLEVEKSGTASSVVAVSDNIPIYVFLLEVDRCEFDITTNFAEWHNEKERRVEHTGVVVAGCNWEPRRDPEKLMHYENIYCIVIEAYGALTPVTGQPGGPVDAPLNEIAMRLGAITDQVLLAWVKAKGTVAATTFGYQGNRCCRRYWPKTNYSQEWASSKQAEEHYRVDDSMWLTILTFMCSHGQNNTTHIFPPMKASPRIQLWLGKAFQSATSSYTEFQHLTEE</sequence>
<proteinExistence type="predicted"/>
<evidence type="ECO:0000313" key="1">
    <source>
        <dbReference type="EMBL" id="OAX31036.1"/>
    </source>
</evidence>